<reference evidence="7 8" key="1">
    <citation type="journal article" date="2021" name="Commun. Biol.">
        <title>The genome of Shorea leprosula (Dipterocarpaceae) highlights the ecological relevance of drought in aseasonal tropical rainforests.</title>
        <authorList>
            <person name="Ng K.K.S."/>
            <person name="Kobayashi M.J."/>
            <person name="Fawcett J.A."/>
            <person name="Hatakeyama M."/>
            <person name="Paape T."/>
            <person name="Ng C.H."/>
            <person name="Ang C.C."/>
            <person name="Tnah L.H."/>
            <person name="Lee C.T."/>
            <person name="Nishiyama T."/>
            <person name="Sese J."/>
            <person name="O'Brien M.J."/>
            <person name="Copetti D."/>
            <person name="Mohd Noor M.I."/>
            <person name="Ong R.C."/>
            <person name="Putra M."/>
            <person name="Sireger I.Z."/>
            <person name="Indrioko S."/>
            <person name="Kosugi Y."/>
            <person name="Izuno A."/>
            <person name="Isagi Y."/>
            <person name="Lee S.L."/>
            <person name="Shimizu K.K."/>
        </authorList>
    </citation>
    <scope>NUCLEOTIDE SEQUENCE [LARGE SCALE GENOMIC DNA]</scope>
    <source>
        <strain evidence="7">214</strain>
    </source>
</reference>
<keyword evidence="4 6" id="KW-1133">Transmembrane helix</keyword>
<dbReference type="GO" id="GO:0016020">
    <property type="term" value="C:membrane"/>
    <property type="evidence" value="ECO:0007669"/>
    <property type="project" value="UniProtKB-SubCell"/>
</dbReference>
<dbReference type="InterPro" id="IPR000109">
    <property type="entry name" value="POT_fam"/>
</dbReference>
<dbReference type="GO" id="GO:0022857">
    <property type="term" value="F:transmembrane transporter activity"/>
    <property type="evidence" value="ECO:0007669"/>
    <property type="project" value="InterPro"/>
</dbReference>
<keyword evidence="8" id="KW-1185">Reference proteome</keyword>
<dbReference type="AlphaFoldDB" id="A0AAV5J5Y4"/>
<feature type="transmembrane region" description="Helical" evidence="6">
    <location>
        <begin position="106"/>
        <end position="126"/>
    </location>
</feature>
<name>A0AAV5J5Y4_9ROSI</name>
<dbReference type="SUPFAM" id="SSF103473">
    <property type="entry name" value="MFS general substrate transporter"/>
    <property type="match status" value="1"/>
</dbReference>
<comment type="caution">
    <text evidence="7">The sequence shown here is derived from an EMBL/GenBank/DDBJ whole genome shotgun (WGS) entry which is preliminary data.</text>
</comment>
<dbReference type="EMBL" id="BPVZ01000025">
    <property type="protein sequence ID" value="GKV06346.1"/>
    <property type="molecule type" value="Genomic_DNA"/>
</dbReference>
<dbReference type="Pfam" id="PF00854">
    <property type="entry name" value="PTR2"/>
    <property type="match status" value="1"/>
</dbReference>
<accession>A0AAV5J5Y4</accession>
<dbReference type="InterPro" id="IPR036259">
    <property type="entry name" value="MFS_trans_sf"/>
</dbReference>
<keyword evidence="3 6" id="KW-0812">Transmembrane</keyword>
<evidence type="ECO:0000256" key="2">
    <source>
        <dbReference type="ARBA" id="ARBA00005982"/>
    </source>
</evidence>
<gene>
    <name evidence="7" type="ORF">SLEP1_g18246</name>
</gene>
<evidence type="ECO:0000256" key="5">
    <source>
        <dbReference type="ARBA" id="ARBA00023136"/>
    </source>
</evidence>
<organism evidence="7 8">
    <name type="scientific">Rubroshorea leprosula</name>
    <dbReference type="NCBI Taxonomy" id="152421"/>
    <lineage>
        <taxon>Eukaryota</taxon>
        <taxon>Viridiplantae</taxon>
        <taxon>Streptophyta</taxon>
        <taxon>Embryophyta</taxon>
        <taxon>Tracheophyta</taxon>
        <taxon>Spermatophyta</taxon>
        <taxon>Magnoliopsida</taxon>
        <taxon>eudicotyledons</taxon>
        <taxon>Gunneridae</taxon>
        <taxon>Pentapetalae</taxon>
        <taxon>rosids</taxon>
        <taxon>malvids</taxon>
        <taxon>Malvales</taxon>
        <taxon>Dipterocarpaceae</taxon>
        <taxon>Rubroshorea</taxon>
    </lineage>
</organism>
<evidence type="ECO:0000313" key="7">
    <source>
        <dbReference type="EMBL" id="GKV06346.1"/>
    </source>
</evidence>
<evidence type="ECO:0000256" key="1">
    <source>
        <dbReference type="ARBA" id="ARBA00004141"/>
    </source>
</evidence>
<comment type="subcellular location">
    <subcellularLocation>
        <location evidence="1">Membrane</location>
        <topology evidence="1">Multi-pass membrane protein</topology>
    </subcellularLocation>
</comment>
<feature type="transmembrane region" description="Helical" evidence="6">
    <location>
        <begin position="27"/>
        <end position="46"/>
    </location>
</feature>
<keyword evidence="5 6" id="KW-0472">Membrane</keyword>
<dbReference type="Proteomes" id="UP001054252">
    <property type="component" value="Unassembled WGS sequence"/>
</dbReference>
<comment type="similarity">
    <text evidence="2">Belongs to the major facilitator superfamily. Proton-dependent oligopeptide transporter (POT/PTR) (TC 2.A.17) family.</text>
</comment>
<dbReference type="PANTHER" id="PTHR11654">
    <property type="entry name" value="OLIGOPEPTIDE TRANSPORTER-RELATED"/>
    <property type="match status" value="1"/>
</dbReference>
<evidence type="ECO:0000256" key="6">
    <source>
        <dbReference type="SAM" id="Phobius"/>
    </source>
</evidence>
<proteinExistence type="inferred from homology"/>
<evidence type="ECO:0000256" key="4">
    <source>
        <dbReference type="ARBA" id="ARBA00022989"/>
    </source>
</evidence>
<feature type="transmembrane region" description="Helical" evidence="6">
    <location>
        <begin position="146"/>
        <end position="169"/>
    </location>
</feature>
<sequence length="171" mass="18681">MITLAVYNQLITPLWKKWKGKPGFTNLQKMAIGLVLSVLGMAAAALTEGKRSSVARTSSTPTLPISVFWLIPHHFLVGSGEAFTYTAQLDFFITQSPKGVKTMSTGLFLTTLSLGFFVSSFLVVVVKKVTEGRDGQGWLVDNINHGRLYCFYGLLAILGIINFAIYLVCAV</sequence>
<evidence type="ECO:0000313" key="8">
    <source>
        <dbReference type="Proteomes" id="UP001054252"/>
    </source>
</evidence>
<protein>
    <submittedName>
        <fullName evidence="7">Uncharacterized protein</fullName>
    </submittedName>
</protein>
<dbReference type="Gene3D" id="1.20.1250.20">
    <property type="entry name" value="MFS general substrate transporter like domains"/>
    <property type="match status" value="1"/>
</dbReference>
<evidence type="ECO:0000256" key="3">
    <source>
        <dbReference type="ARBA" id="ARBA00022692"/>
    </source>
</evidence>